<organism evidence="1 2">
    <name type="scientific">Cladophialophora immunda</name>
    <dbReference type="NCBI Taxonomy" id="569365"/>
    <lineage>
        <taxon>Eukaryota</taxon>
        <taxon>Fungi</taxon>
        <taxon>Dikarya</taxon>
        <taxon>Ascomycota</taxon>
        <taxon>Pezizomycotina</taxon>
        <taxon>Eurotiomycetes</taxon>
        <taxon>Chaetothyriomycetidae</taxon>
        <taxon>Chaetothyriales</taxon>
        <taxon>Herpotrichiellaceae</taxon>
        <taxon>Cladophialophora</taxon>
    </lineage>
</organism>
<evidence type="ECO:0000313" key="1">
    <source>
        <dbReference type="EMBL" id="KIW28890.1"/>
    </source>
</evidence>
<evidence type="ECO:0000313" key="2">
    <source>
        <dbReference type="Proteomes" id="UP000054466"/>
    </source>
</evidence>
<dbReference type="InterPro" id="IPR053230">
    <property type="entry name" value="Trans_reg_galc"/>
</dbReference>
<dbReference type="VEuPathDB" id="FungiDB:PV07_04745"/>
<dbReference type="HOGENOM" id="CLU_1686377_0_0_1"/>
<reference evidence="1 2" key="1">
    <citation type="submission" date="2015-01" db="EMBL/GenBank/DDBJ databases">
        <title>The Genome Sequence of Cladophialophora immunda CBS83496.</title>
        <authorList>
            <consortium name="The Broad Institute Genomics Platform"/>
            <person name="Cuomo C."/>
            <person name="de Hoog S."/>
            <person name="Gorbushina A."/>
            <person name="Stielow B."/>
            <person name="Teixiera M."/>
            <person name="Abouelleil A."/>
            <person name="Chapman S.B."/>
            <person name="Priest M."/>
            <person name="Young S.K."/>
            <person name="Wortman J."/>
            <person name="Nusbaum C."/>
            <person name="Birren B."/>
        </authorList>
    </citation>
    <scope>NUCLEOTIDE SEQUENCE [LARGE SCALE GENOMIC DNA]</scope>
    <source>
        <strain evidence="1 2">CBS 83496</strain>
    </source>
</reference>
<dbReference type="GeneID" id="27343939"/>
<dbReference type="Proteomes" id="UP000054466">
    <property type="component" value="Unassembled WGS sequence"/>
</dbReference>
<protein>
    <submittedName>
        <fullName evidence="1">Uncharacterized protein</fullName>
    </submittedName>
</protein>
<dbReference type="OrthoDB" id="5296287at2759"/>
<dbReference type="RefSeq" id="XP_016249106.1">
    <property type="nucleotide sequence ID" value="XM_016391587.1"/>
</dbReference>
<dbReference type="PANTHER" id="PTHR47654:SF5">
    <property type="entry name" value="TRANSCRIPTION FACTOR DOMAIN-CONTAINING PROTEIN"/>
    <property type="match status" value="1"/>
</dbReference>
<dbReference type="CDD" id="cd12148">
    <property type="entry name" value="fungal_TF_MHR"/>
    <property type="match status" value="1"/>
</dbReference>
<accession>A0A0D2CF72</accession>
<dbReference type="AlphaFoldDB" id="A0A0D2CF72"/>
<proteinExistence type="predicted"/>
<dbReference type="EMBL" id="KN847042">
    <property type="protein sequence ID" value="KIW28890.1"/>
    <property type="molecule type" value="Genomic_DNA"/>
</dbReference>
<dbReference type="PANTHER" id="PTHR47654">
    <property type="entry name" value="ZN(II)2CYS6 TRANSCRIPTION FACTOR (EUROFUNG)-RELATED"/>
    <property type="match status" value="1"/>
</dbReference>
<gene>
    <name evidence="1" type="ORF">PV07_04745</name>
</gene>
<sequence length="156" mass="17862">MDDINLLEIDEDHVDPYDRPSFEAAVILAEACFHSIQGAFEFVNREKYLHTMINSPRAKWLQITKPNYSSGPESHLLYFARARALGLDHRILFDHPDIARVEEIGLLAFYLLMNGSITRAWNISGHVVRHATALRLHLRASDPSIDETDRQRRAGI</sequence>
<keyword evidence="2" id="KW-1185">Reference proteome</keyword>
<name>A0A0D2CF72_9EURO</name>